<evidence type="ECO:0000313" key="1">
    <source>
        <dbReference type="EMBL" id="EUD64972.1"/>
    </source>
</evidence>
<evidence type="ECO:0000313" key="2">
    <source>
        <dbReference type="Proteomes" id="UP000030640"/>
    </source>
</evidence>
<organism evidence="1 2">
    <name type="scientific">Plasmodium inui San Antonio 1</name>
    <dbReference type="NCBI Taxonomy" id="1237626"/>
    <lineage>
        <taxon>Eukaryota</taxon>
        <taxon>Sar</taxon>
        <taxon>Alveolata</taxon>
        <taxon>Apicomplexa</taxon>
        <taxon>Aconoidasida</taxon>
        <taxon>Haemosporida</taxon>
        <taxon>Plasmodiidae</taxon>
        <taxon>Plasmodium</taxon>
        <taxon>Plasmodium (Plasmodium)</taxon>
    </lineage>
</organism>
<reference evidence="1 2" key="1">
    <citation type="submission" date="2013-02" db="EMBL/GenBank/DDBJ databases">
        <title>The Genome Sequence of Plasmodium inui San Antonio 1.</title>
        <authorList>
            <consortium name="The Broad Institute Genome Sequencing Platform"/>
            <consortium name="The Broad Institute Genome Sequencing Center for Infectious Disease"/>
            <person name="Neafsey D."/>
            <person name="Cheeseman I."/>
            <person name="Volkman S."/>
            <person name="Adams J."/>
            <person name="Walker B."/>
            <person name="Young S.K."/>
            <person name="Zeng Q."/>
            <person name="Gargeya S."/>
            <person name="Fitzgerald M."/>
            <person name="Haas B."/>
            <person name="Abouelleil A."/>
            <person name="Alvarado L."/>
            <person name="Arachchi H.M."/>
            <person name="Berlin A.M."/>
            <person name="Chapman S.B."/>
            <person name="Dewar J."/>
            <person name="Goldberg J."/>
            <person name="Griggs A."/>
            <person name="Gujja S."/>
            <person name="Hansen M."/>
            <person name="Howarth C."/>
            <person name="Imamovic A."/>
            <person name="Larimer J."/>
            <person name="McCowan C."/>
            <person name="Murphy C."/>
            <person name="Neiman D."/>
            <person name="Pearson M."/>
            <person name="Priest M."/>
            <person name="Roberts A."/>
            <person name="Saif S."/>
            <person name="Shea T."/>
            <person name="Sisk P."/>
            <person name="Sykes S."/>
            <person name="Wortman J."/>
            <person name="Nusbaum C."/>
            <person name="Birren B."/>
        </authorList>
    </citation>
    <scope>NUCLEOTIDE SEQUENCE [LARGE SCALE GENOMIC DNA]</scope>
    <source>
        <strain evidence="1 2">San Antonio 1</strain>
    </source>
</reference>
<dbReference type="Proteomes" id="UP000030640">
    <property type="component" value="Unassembled WGS sequence"/>
</dbReference>
<gene>
    <name evidence="1" type="ORF">C922_04600</name>
</gene>
<accession>W6ZW05</accession>
<dbReference type="EMBL" id="KI965485">
    <property type="protein sequence ID" value="EUD64972.1"/>
    <property type="molecule type" value="Genomic_DNA"/>
</dbReference>
<dbReference type="VEuPathDB" id="PlasmoDB:C922_04600"/>
<name>W6ZW05_9APIC</name>
<proteinExistence type="predicted"/>
<protein>
    <submittedName>
        <fullName evidence="1">Uncharacterized protein</fullName>
    </submittedName>
</protein>
<dbReference type="GeneID" id="20039874"/>
<dbReference type="RefSeq" id="XP_008818401.1">
    <property type="nucleotide sequence ID" value="XM_008820179.1"/>
</dbReference>
<sequence length="58" mass="6770">MEKVFAALSEKSDNNEIQNDARKVIEHSNNMLQLSESHIEKLRSLMTNIDKKLEEIKK</sequence>
<dbReference type="AlphaFoldDB" id="W6ZW05"/>
<keyword evidence="2" id="KW-1185">Reference proteome</keyword>